<evidence type="ECO:0000313" key="2">
    <source>
        <dbReference type="Proteomes" id="UP000054988"/>
    </source>
</evidence>
<reference evidence="1 2" key="1">
    <citation type="submission" date="2015-12" db="EMBL/GenBank/DDBJ databases">
        <title>Draft genome sequence of Moniliophthora roreri, the causal agent of frosty pod rot of cacao.</title>
        <authorList>
            <person name="Aime M.C."/>
            <person name="Diaz-Valderrama J.R."/>
            <person name="Kijpornyongpan T."/>
            <person name="Phillips-Mora W."/>
        </authorList>
    </citation>
    <scope>NUCLEOTIDE SEQUENCE [LARGE SCALE GENOMIC DNA]</scope>
    <source>
        <strain evidence="1 2">MCA 2952</strain>
    </source>
</reference>
<dbReference type="AlphaFoldDB" id="A0A0W0F054"/>
<accession>A0A0W0F054</accession>
<gene>
    <name evidence="1" type="ORF">WG66_17725</name>
</gene>
<dbReference type="EMBL" id="LATX01002416">
    <property type="protein sequence ID" value="KTB29691.1"/>
    <property type="molecule type" value="Genomic_DNA"/>
</dbReference>
<sequence>MNYTWTDFKEAQRCQHDILHHPDPLVNFTPMPFNTSAVPPSNLFFASSGHSQAISAAQLQMYMEAINHALLEMQIEAGFIEKGSSGEDHFLLPNIYDDQVLSHSPTPLPMPSSAPLRKCSSNKCKAPVTFAEDNKVEEVVLPPVDDASSSEFEPSSKMPRVEHTYTMQFGGQSGK</sequence>
<evidence type="ECO:0000313" key="1">
    <source>
        <dbReference type="EMBL" id="KTB29691.1"/>
    </source>
</evidence>
<dbReference type="Proteomes" id="UP000054988">
    <property type="component" value="Unassembled WGS sequence"/>
</dbReference>
<organism evidence="1 2">
    <name type="scientific">Moniliophthora roreri</name>
    <name type="common">Frosty pod rot fungus</name>
    <name type="synonym">Monilia roreri</name>
    <dbReference type="NCBI Taxonomy" id="221103"/>
    <lineage>
        <taxon>Eukaryota</taxon>
        <taxon>Fungi</taxon>
        <taxon>Dikarya</taxon>
        <taxon>Basidiomycota</taxon>
        <taxon>Agaricomycotina</taxon>
        <taxon>Agaricomycetes</taxon>
        <taxon>Agaricomycetidae</taxon>
        <taxon>Agaricales</taxon>
        <taxon>Marasmiineae</taxon>
        <taxon>Marasmiaceae</taxon>
        <taxon>Moniliophthora</taxon>
    </lineage>
</organism>
<comment type="caution">
    <text evidence="1">The sequence shown here is derived from an EMBL/GenBank/DDBJ whole genome shotgun (WGS) entry which is preliminary data.</text>
</comment>
<proteinExistence type="predicted"/>
<protein>
    <submittedName>
        <fullName evidence="1">Uncharacterized protein</fullName>
    </submittedName>
</protein>
<name>A0A0W0F054_MONRR</name>